<gene>
    <name evidence="2" type="ORF">EGW08_013243</name>
</gene>
<sequence>MYMMGNADSRSLDHGSNRYDSRGGGLELQRKPSVPVPRLPMPDGVELERRFTKVLTSMDLPPDKAKVLKSYDDERKWDLICDQERVHAKDPPHVYLDKLKTYLDPKATRSSRVSRFLF</sequence>
<feature type="region of interest" description="Disordered" evidence="1">
    <location>
        <begin position="1"/>
        <end position="42"/>
    </location>
</feature>
<proteinExistence type="predicted"/>
<dbReference type="GO" id="GO:0008360">
    <property type="term" value="P:regulation of cell shape"/>
    <property type="evidence" value="ECO:0007669"/>
    <property type="project" value="TreeGrafter"/>
</dbReference>
<evidence type="ECO:0008006" key="4">
    <source>
        <dbReference type="Google" id="ProtNLM"/>
    </source>
</evidence>
<dbReference type="EMBL" id="RQTK01000478">
    <property type="protein sequence ID" value="RUS78986.1"/>
    <property type="molecule type" value="Genomic_DNA"/>
</dbReference>
<keyword evidence="3" id="KW-1185">Reference proteome</keyword>
<dbReference type="PANTHER" id="PTHR45857:SF4">
    <property type="entry name" value="FORMIN-LIKE PROTEIN"/>
    <property type="match status" value="1"/>
</dbReference>
<comment type="caution">
    <text evidence="2">The sequence shown here is derived from an EMBL/GenBank/DDBJ whole genome shotgun (WGS) entry which is preliminary data.</text>
</comment>
<evidence type="ECO:0000313" key="2">
    <source>
        <dbReference type="EMBL" id="RUS78986.1"/>
    </source>
</evidence>
<dbReference type="InterPro" id="IPR043592">
    <property type="entry name" value="FMNL_animal"/>
</dbReference>
<evidence type="ECO:0000313" key="3">
    <source>
        <dbReference type="Proteomes" id="UP000271974"/>
    </source>
</evidence>
<reference evidence="2 3" key="1">
    <citation type="submission" date="2019-01" db="EMBL/GenBank/DDBJ databases">
        <title>A draft genome assembly of the solar-powered sea slug Elysia chlorotica.</title>
        <authorList>
            <person name="Cai H."/>
            <person name="Li Q."/>
            <person name="Fang X."/>
            <person name="Li J."/>
            <person name="Curtis N.E."/>
            <person name="Altenburger A."/>
            <person name="Shibata T."/>
            <person name="Feng M."/>
            <person name="Maeda T."/>
            <person name="Schwartz J.A."/>
            <person name="Shigenobu S."/>
            <person name="Lundholm N."/>
            <person name="Nishiyama T."/>
            <person name="Yang H."/>
            <person name="Hasebe M."/>
            <person name="Li S."/>
            <person name="Pierce S.K."/>
            <person name="Wang J."/>
        </authorList>
    </citation>
    <scope>NUCLEOTIDE SEQUENCE [LARGE SCALE GENOMIC DNA]</scope>
    <source>
        <strain evidence="2">EC2010</strain>
        <tissue evidence="2">Whole organism of an adult</tissue>
    </source>
</reference>
<dbReference type="GO" id="GO:0005829">
    <property type="term" value="C:cytosol"/>
    <property type="evidence" value="ECO:0007669"/>
    <property type="project" value="TreeGrafter"/>
</dbReference>
<organism evidence="2 3">
    <name type="scientific">Elysia chlorotica</name>
    <name type="common">Eastern emerald elysia</name>
    <name type="synonym">Sea slug</name>
    <dbReference type="NCBI Taxonomy" id="188477"/>
    <lineage>
        <taxon>Eukaryota</taxon>
        <taxon>Metazoa</taxon>
        <taxon>Spiralia</taxon>
        <taxon>Lophotrochozoa</taxon>
        <taxon>Mollusca</taxon>
        <taxon>Gastropoda</taxon>
        <taxon>Heterobranchia</taxon>
        <taxon>Euthyneura</taxon>
        <taxon>Panpulmonata</taxon>
        <taxon>Sacoglossa</taxon>
        <taxon>Placobranchoidea</taxon>
        <taxon>Plakobranchidae</taxon>
        <taxon>Elysia</taxon>
    </lineage>
</organism>
<dbReference type="Proteomes" id="UP000271974">
    <property type="component" value="Unassembled WGS sequence"/>
</dbReference>
<dbReference type="OrthoDB" id="1668162at2759"/>
<dbReference type="GO" id="GO:0016477">
    <property type="term" value="P:cell migration"/>
    <property type="evidence" value="ECO:0007669"/>
    <property type="project" value="TreeGrafter"/>
</dbReference>
<dbReference type="AlphaFoldDB" id="A0A3S1BEK5"/>
<feature type="compositionally biased region" description="Basic and acidic residues" evidence="1">
    <location>
        <begin position="10"/>
        <end position="21"/>
    </location>
</feature>
<accession>A0A3S1BEK5</accession>
<protein>
    <recommendedName>
        <fullName evidence="4">Formin GTPase-binding domain-containing protein</fullName>
    </recommendedName>
</protein>
<feature type="non-terminal residue" evidence="2">
    <location>
        <position position="118"/>
    </location>
</feature>
<evidence type="ECO:0000256" key="1">
    <source>
        <dbReference type="SAM" id="MobiDB-lite"/>
    </source>
</evidence>
<dbReference type="STRING" id="188477.A0A3S1BEK5"/>
<dbReference type="GO" id="GO:0051015">
    <property type="term" value="F:actin filament binding"/>
    <property type="evidence" value="ECO:0007669"/>
    <property type="project" value="TreeGrafter"/>
</dbReference>
<dbReference type="SUPFAM" id="SSF48371">
    <property type="entry name" value="ARM repeat"/>
    <property type="match status" value="1"/>
</dbReference>
<dbReference type="InterPro" id="IPR016024">
    <property type="entry name" value="ARM-type_fold"/>
</dbReference>
<dbReference type="PANTHER" id="PTHR45857">
    <property type="entry name" value="FORMIN-LIKE PROTEIN"/>
    <property type="match status" value="1"/>
</dbReference>
<name>A0A3S1BEK5_ELYCH</name>
<dbReference type="GO" id="GO:0030866">
    <property type="term" value="P:cortical actin cytoskeleton organization"/>
    <property type="evidence" value="ECO:0007669"/>
    <property type="project" value="TreeGrafter"/>
</dbReference>